<organism evidence="1 2">
    <name type="scientific">Fusarium decemcellulare</name>
    <dbReference type="NCBI Taxonomy" id="57161"/>
    <lineage>
        <taxon>Eukaryota</taxon>
        <taxon>Fungi</taxon>
        <taxon>Dikarya</taxon>
        <taxon>Ascomycota</taxon>
        <taxon>Pezizomycotina</taxon>
        <taxon>Sordariomycetes</taxon>
        <taxon>Hypocreomycetidae</taxon>
        <taxon>Hypocreales</taxon>
        <taxon>Nectriaceae</taxon>
        <taxon>Fusarium</taxon>
        <taxon>Fusarium decemcellulare species complex</taxon>
    </lineage>
</organism>
<comment type="caution">
    <text evidence="1">The sequence shown here is derived from an EMBL/GenBank/DDBJ whole genome shotgun (WGS) entry which is preliminary data.</text>
</comment>
<accession>A0ACC1SYF2</accession>
<gene>
    <name evidence="1" type="ORF">NM208_g806</name>
</gene>
<proteinExistence type="predicted"/>
<dbReference type="EMBL" id="JANRMS010000037">
    <property type="protein sequence ID" value="KAJ3548849.1"/>
    <property type="molecule type" value="Genomic_DNA"/>
</dbReference>
<evidence type="ECO:0000313" key="2">
    <source>
        <dbReference type="Proteomes" id="UP001148629"/>
    </source>
</evidence>
<name>A0ACC1SYF2_9HYPO</name>
<dbReference type="Proteomes" id="UP001148629">
    <property type="component" value="Unassembled WGS sequence"/>
</dbReference>
<keyword evidence="2" id="KW-1185">Reference proteome</keyword>
<sequence length="318" mass="35464">MSFKSLVLVAAVAWLGATPQVAAAPPDLTFLCNKIPEICSNICWATRCASPKFSLTLTYDQPSASIERSRRRTAGCGSNNRCTKRGRGVGRRLPVSKYGSCDEYPFASTRSNGKQVSRCVPKSQNNSQGGTISAALRRLKRTKRAPFQIRVGLGNPGSRGVKWCSNQRCKNDGYQVQEGKLKKREEEPSFKFYKTESGMVLATLDDIDPMSNFTHEVDESDLKVRPRSLDTLDTWTEQVEDADLAVETVTYVSDIVLGEMTSEEINNYLAPLQERDNVGNEEDGDEWDGEELDFEDFEEELEQQAHADSIHDDSKDAN</sequence>
<evidence type="ECO:0000313" key="1">
    <source>
        <dbReference type="EMBL" id="KAJ3548849.1"/>
    </source>
</evidence>
<reference evidence="1" key="1">
    <citation type="submission" date="2022-08" db="EMBL/GenBank/DDBJ databases">
        <title>Genome Sequence of Fusarium decemcellulare.</title>
        <authorList>
            <person name="Buettner E."/>
        </authorList>
    </citation>
    <scope>NUCLEOTIDE SEQUENCE</scope>
    <source>
        <strain evidence="1">Babe19</strain>
    </source>
</reference>
<protein>
    <submittedName>
        <fullName evidence="1">Uncharacterized protein</fullName>
    </submittedName>
</protein>